<evidence type="ECO:0008006" key="5">
    <source>
        <dbReference type="Google" id="ProtNLM"/>
    </source>
</evidence>
<sequence>MMNNQPPPHMKPPSQILSRDYGVWAPPPPPPSSGSVPVPVPVPSPEDSLAFHNATALPRPIFQAPGPVSGRSNWKPKTGFNKRIDNRRIDKGSSIGGSGAAVGGGGSGYKPPGLQELQSQNRLKARRFYPKKKHNNRFAPFAPRNTTSFIIRAKKSGGIASLVSPCPVTPAVLSTPIFSPSREVFGDMAKEQWGVDGYGSMNGLIRLRSPGHRDDDEDDGGSSESDLEEREEVERRLNHDLSRFEMIYPNWADEQGNHDHVDGDVDDDDQDAHVARLEEENLTLKERLFLMERELLDLRTRLENLETDKTWSKKGEESCSKDNFDEILANERFRVQQETKNANADDEVVSENEGVGSGTHEEERLENHGGDNEIQGETTTTHDEMMEDENDKFIEEGNGEALGSNEEVVKAKGDNEGKVLKNGSEGSRNLCSESHEGLLE</sequence>
<feature type="compositionally biased region" description="Acidic residues" evidence="2">
    <location>
        <begin position="215"/>
        <end position="231"/>
    </location>
</feature>
<feature type="compositionally biased region" description="Gly residues" evidence="2">
    <location>
        <begin position="94"/>
        <end position="108"/>
    </location>
</feature>
<reference evidence="3 4" key="1">
    <citation type="submission" date="2024-01" db="EMBL/GenBank/DDBJ databases">
        <title>Genome assemblies of Stephania.</title>
        <authorList>
            <person name="Yang L."/>
        </authorList>
    </citation>
    <scope>NUCLEOTIDE SEQUENCE [LARGE SCALE GENOMIC DNA]</scope>
    <source>
        <strain evidence="3">YNDBR</strain>
        <tissue evidence="3">Leaf</tissue>
    </source>
</reference>
<feature type="compositionally biased region" description="Basic and acidic residues" evidence="2">
    <location>
        <begin position="359"/>
        <end position="371"/>
    </location>
</feature>
<organism evidence="3 4">
    <name type="scientific">Stephania yunnanensis</name>
    <dbReference type="NCBI Taxonomy" id="152371"/>
    <lineage>
        <taxon>Eukaryota</taxon>
        <taxon>Viridiplantae</taxon>
        <taxon>Streptophyta</taxon>
        <taxon>Embryophyta</taxon>
        <taxon>Tracheophyta</taxon>
        <taxon>Spermatophyta</taxon>
        <taxon>Magnoliopsida</taxon>
        <taxon>Ranunculales</taxon>
        <taxon>Menispermaceae</taxon>
        <taxon>Menispermoideae</taxon>
        <taxon>Cissampelideae</taxon>
        <taxon>Stephania</taxon>
    </lineage>
</organism>
<comment type="caution">
    <text evidence="3">The sequence shown here is derived from an EMBL/GenBank/DDBJ whole genome shotgun (WGS) entry which is preliminary data.</text>
</comment>
<feature type="region of interest" description="Disordered" evidence="2">
    <location>
        <begin position="338"/>
        <end position="440"/>
    </location>
</feature>
<evidence type="ECO:0000313" key="4">
    <source>
        <dbReference type="Proteomes" id="UP001420932"/>
    </source>
</evidence>
<evidence type="ECO:0000256" key="1">
    <source>
        <dbReference type="SAM" id="Coils"/>
    </source>
</evidence>
<evidence type="ECO:0000313" key="3">
    <source>
        <dbReference type="EMBL" id="KAK9169953.1"/>
    </source>
</evidence>
<gene>
    <name evidence="3" type="ORF">Syun_002093</name>
</gene>
<feature type="coiled-coil region" evidence="1">
    <location>
        <begin position="274"/>
        <end position="308"/>
    </location>
</feature>
<dbReference type="PANTHER" id="PTHR34484:SF2">
    <property type="entry name" value="OS02G0832600 PROTEIN"/>
    <property type="match status" value="1"/>
</dbReference>
<accession>A0AAP0LG08</accession>
<evidence type="ECO:0000256" key="2">
    <source>
        <dbReference type="SAM" id="MobiDB-lite"/>
    </source>
</evidence>
<protein>
    <recommendedName>
        <fullName evidence="5">PRLI-interacting factor A</fullName>
    </recommendedName>
</protein>
<dbReference type="EMBL" id="JBBNAF010000001">
    <property type="protein sequence ID" value="KAK9169953.1"/>
    <property type="molecule type" value="Genomic_DNA"/>
</dbReference>
<dbReference type="Proteomes" id="UP001420932">
    <property type="component" value="Unassembled WGS sequence"/>
</dbReference>
<feature type="region of interest" description="Disordered" evidence="2">
    <location>
        <begin position="1"/>
        <end position="115"/>
    </location>
</feature>
<keyword evidence="4" id="KW-1185">Reference proteome</keyword>
<feature type="compositionally biased region" description="Basic and acidic residues" evidence="2">
    <location>
        <begin position="407"/>
        <end position="419"/>
    </location>
</feature>
<name>A0AAP0LG08_9MAGN</name>
<proteinExistence type="predicted"/>
<feature type="compositionally biased region" description="Basic and acidic residues" evidence="2">
    <location>
        <begin position="82"/>
        <end position="91"/>
    </location>
</feature>
<dbReference type="AlphaFoldDB" id="A0AAP0LG08"/>
<feature type="compositionally biased region" description="Pro residues" evidence="2">
    <location>
        <begin position="25"/>
        <end position="44"/>
    </location>
</feature>
<dbReference type="PANTHER" id="PTHR34484">
    <property type="entry name" value="OS02G0832600 PROTEIN"/>
    <property type="match status" value="1"/>
</dbReference>
<feature type="compositionally biased region" description="Pro residues" evidence="2">
    <location>
        <begin position="1"/>
        <end position="11"/>
    </location>
</feature>
<feature type="region of interest" description="Disordered" evidence="2">
    <location>
        <begin position="206"/>
        <end position="234"/>
    </location>
</feature>
<keyword evidence="1" id="KW-0175">Coiled coil</keyword>